<evidence type="ECO:0000256" key="4">
    <source>
        <dbReference type="ARBA" id="ARBA00022793"/>
    </source>
</evidence>
<feature type="binding site" evidence="7">
    <location>
        <position position="329"/>
    </location>
    <ligand>
        <name>substrate</name>
    </ligand>
</feature>
<accession>A0ABS1E255</accession>
<comment type="caution">
    <text evidence="7">Lacks conserved residue(s) required for the propagation of feature annotation.</text>
</comment>
<comment type="subcellular location">
    <subcellularLocation>
        <location evidence="7">Cytoplasm</location>
    </subcellularLocation>
</comment>
<evidence type="ECO:0000256" key="9">
    <source>
        <dbReference type="RuleBase" id="RU004169"/>
    </source>
</evidence>
<comment type="similarity">
    <text evidence="2 7 9">Belongs to the uroporphyrinogen decarboxylase family.</text>
</comment>
<dbReference type="NCBIfam" id="TIGR01464">
    <property type="entry name" value="hemE"/>
    <property type="match status" value="1"/>
</dbReference>
<dbReference type="Proteomes" id="UP000738126">
    <property type="component" value="Unassembled WGS sequence"/>
</dbReference>
<gene>
    <name evidence="7" type="primary">hemE</name>
    <name evidence="12" type="ORF">CKO13_01905</name>
</gene>
<evidence type="ECO:0000313" key="12">
    <source>
        <dbReference type="EMBL" id="MBK1725793.1"/>
    </source>
</evidence>
<keyword evidence="5 7" id="KW-0456">Lyase</keyword>
<dbReference type="Gene3D" id="3.20.20.210">
    <property type="match status" value="1"/>
</dbReference>
<dbReference type="Pfam" id="PF01208">
    <property type="entry name" value="URO-D"/>
    <property type="match status" value="1"/>
</dbReference>
<dbReference type="EC" id="4.1.1.37" evidence="3 7"/>
<dbReference type="RefSeq" id="WP_200256286.1">
    <property type="nucleotide sequence ID" value="NZ_NRSH01000010.1"/>
</dbReference>
<feature type="domain" description="Uroporphyrinogen decarboxylase (URO-D)" evidence="10">
    <location>
        <begin position="24"/>
        <end position="33"/>
    </location>
</feature>
<protein>
    <recommendedName>
        <fullName evidence="3 7">Uroporphyrinogen decarboxylase</fullName>
        <shortName evidence="7">UPD</shortName>
        <shortName evidence="7">URO-D</shortName>
        <ecNumber evidence="3 7">4.1.1.37</ecNumber>
    </recommendedName>
</protein>
<comment type="function">
    <text evidence="7">Catalyzes the decarboxylation of four acetate groups of uroporphyrinogen-III to yield coproporphyrinogen-III.</text>
</comment>
<dbReference type="PROSITE" id="PS00907">
    <property type="entry name" value="UROD_2"/>
    <property type="match status" value="1"/>
</dbReference>
<dbReference type="EMBL" id="NRSH01000010">
    <property type="protein sequence ID" value="MBK1725793.1"/>
    <property type="molecule type" value="Genomic_DNA"/>
</dbReference>
<name>A0ABS1E255_9GAMM</name>
<comment type="caution">
    <text evidence="12">The sequence shown here is derived from an EMBL/GenBank/DDBJ whole genome shotgun (WGS) entry which is preliminary data.</text>
</comment>
<dbReference type="HAMAP" id="MF_00218">
    <property type="entry name" value="URO_D"/>
    <property type="match status" value="1"/>
</dbReference>
<evidence type="ECO:0000256" key="1">
    <source>
        <dbReference type="ARBA" id="ARBA00004804"/>
    </source>
</evidence>
<evidence type="ECO:0000256" key="6">
    <source>
        <dbReference type="ARBA" id="ARBA00023244"/>
    </source>
</evidence>
<dbReference type="SUPFAM" id="SSF51726">
    <property type="entry name" value="UROD/MetE-like"/>
    <property type="match status" value="1"/>
</dbReference>
<keyword evidence="7" id="KW-0963">Cytoplasm</keyword>
<feature type="site" description="Transition state stabilizer" evidence="7">
    <location>
        <position position="79"/>
    </location>
</feature>
<keyword evidence="4 7" id="KW-0210">Decarboxylase</keyword>
<dbReference type="InterPro" id="IPR038071">
    <property type="entry name" value="UROD/MetE-like_sf"/>
</dbReference>
<evidence type="ECO:0000256" key="3">
    <source>
        <dbReference type="ARBA" id="ARBA00012288"/>
    </source>
</evidence>
<reference evidence="12 13" key="1">
    <citation type="journal article" date="2020" name="Microorganisms">
        <title>Osmotic Adaptation and Compatible Solute Biosynthesis of Phototrophic Bacteria as Revealed from Genome Analyses.</title>
        <authorList>
            <person name="Imhoff J.F."/>
            <person name="Rahn T."/>
            <person name="Kunzel S."/>
            <person name="Keller A."/>
            <person name="Neulinger S.C."/>
        </authorList>
    </citation>
    <scope>NUCLEOTIDE SEQUENCE [LARGE SCALE GENOMIC DNA]</scope>
    <source>
        <strain evidence="12 13">DSM 15116</strain>
    </source>
</reference>
<dbReference type="CDD" id="cd00717">
    <property type="entry name" value="URO-D"/>
    <property type="match status" value="1"/>
</dbReference>
<proteinExistence type="inferred from homology"/>
<feature type="binding site" evidence="7">
    <location>
        <begin position="29"/>
        <end position="33"/>
    </location>
    <ligand>
        <name>substrate</name>
    </ligand>
</feature>
<keyword evidence="13" id="KW-1185">Reference proteome</keyword>
<organism evidence="12 13">
    <name type="scientific">Halorhodospira neutriphila</name>
    <dbReference type="NCBI Taxonomy" id="168379"/>
    <lineage>
        <taxon>Bacteria</taxon>
        <taxon>Pseudomonadati</taxon>
        <taxon>Pseudomonadota</taxon>
        <taxon>Gammaproteobacteria</taxon>
        <taxon>Chromatiales</taxon>
        <taxon>Ectothiorhodospiraceae</taxon>
        <taxon>Halorhodospira</taxon>
    </lineage>
</organism>
<dbReference type="InterPro" id="IPR000257">
    <property type="entry name" value="Uroporphyrinogen_deCOase"/>
</dbReference>
<feature type="binding site" evidence="7">
    <location>
        <position position="79"/>
    </location>
    <ligand>
        <name>substrate</name>
    </ligand>
</feature>
<comment type="catalytic activity">
    <reaction evidence="7 8">
        <text>uroporphyrinogen III + 4 H(+) = coproporphyrinogen III + 4 CO2</text>
        <dbReference type="Rhea" id="RHEA:19865"/>
        <dbReference type="ChEBI" id="CHEBI:15378"/>
        <dbReference type="ChEBI" id="CHEBI:16526"/>
        <dbReference type="ChEBI" id="CHEBI:57308"/>
        <dbReference type="ChEBI" id="CHEBI:57309"/>
        <dbReference type="EC" id="4.1.1.37"/>
    </reaction>
</comment>
<dbReference type="PANTHER" id="PTHR21091:SF169">
    <property type="entry name" value="UROPORPHYRINOGEN DECARBOXYLASE"/>
    <property type="match status" value="1"/>
</dbReference>
<evidence type="ECO:0000256" key="7">
    <source>
        <dbReference type="HAMAP-Rule" id="MF_00218"/>
    </source>
</evidence>
<keyword evidence="6 7" id="KW-0627">Porphyrin biosynthesis</keyword>
<dbReference type="PROSITE" id="PS00906">
    <property type="entry name" value="UROD_1"/>
    <property type="match status" value="1"/>
</dbReference>
<comment type="subunit">
    <text evidence="7">Homodimer.</text>
</comment>
<comment type="pathway">
    <text evidence="1 7 8">Porphyrin-containing compound metabolism; protoporphyrin-IX biosynthesis; coproporphyrinogen-III from 5-aminolevulinate: step 4/4.</text>
</comment>
<evidence type="ECO:0000256" key="2">
    <source>
        <dbReference type="ARBA" id="ARBA00009935"/>
    </source>
</evidence>
<dbReference type="PANTHER" id="PTHR21091">
    <property type="entry name" value="METHYLTETRAHYDROFOLATE:HOMOCYSTEINE METHYLTRANSFERASE RELATED"/>
    <property type="match status" value="1"/>
</dbReference>
<feature type="domain" description="Uroporphyrinogen decarboxylase (URO-D)" evidence="11">
    <location>
        <begin position="144"/>
        <end position="160"/>
    </location>
</feature>
<feature type="binding site" evidence="7">
    <location>
        <position position="211"/>
    </location>
    <ligand>
        <name>substrate</name>
    </ligand>
</feature>
<sequence length="364" mass="40106">MSSPELRNDRILRAFARQEVDRTPVWMMRQAGRYLPEYREVRNQAGSFMGLCRSPELAARVTLQPVERYDLDAAILFSDILTIPEAMDLGLSFVAGEGPVFERRVATAADIDSLPRPRAQHELRYVMDAVSACRSELAGRVPLLGFTGSPWTLATYMVEGGSSKTFARCKSLLYDQPEAAHRLLSMLADTVAEYLAGQVEAGAQGLMIFDTWGGALDPQRYRDFSLAYMARIVEQLPREADGRRVPVTLFTKGGGQWLEAIADTGCDAVGLDWTTSLAEARRRVGHRVALQGNLDPTILHANPEAIRREVARCLDEYGHGPGHIFNLGHGVQPETPPEHVEAMISALHELSPGYHDDAPAPTAP</sequence>
<evidence type="ECO:0000256" key="5">
    <source>
        <dbReference type="ARBA" id="ARBA00023239"/>
    </source>
</evidence>
<evidence type="ECO:0000259" key="10">
    <source>
        <dbReference type="PROSITE" id="PS00906"/>
    </source>
</evidence>
<evidence type="ECO:0000256" key="8">
    <source>
        <dbReference type="RuleBase" id="RU000554"/>
    </source>
</evidence>
<evidence type="ECO:0000259" key="11">
    <source>
        <dbReference type="PROSITE" id="PS00907"/>
    </source>
</evidence>
<dbReference type="InterPro" id="IPR006361">
    <property type="entry name" value="Uroporphyrinogen_deCO2ase_HemE"/>
</dbReference>
<feature type="binding site" evidence="7">
    <location>
        <position position="156"/>
    </location>
    <ligand>
        <name>substrate</name>
    </ligand>
</feature>
<evidence type="ECO:0000313" key="13">
    <source>
        <dbReference type="Proteomes" id="UP000738126"/>
    </source>
</evidence>